<protein>
    <submittedName>
        <fullName evidence="2">Uncharacterized protein</fullName>
    </submittedName>
</protein>
<keyword evidence="3" id="KW-1185">Reference proteome</keyword>
<evidence type="ECO:0000256" key="1">
    <source>
        <dbReference type="SAM" id="MobiDB-lite"/>
    </source>
</evidence>
<sequence length="146" mass="15844">MADAAGAAPREVFSYAYAGAHADAAATFAARGSMELFFSTDVDGAEMDNLLPADFPIKRCGGGLSSIAYGDFAKVILPILSVSPGVANLAVGASFFAAEAWSRWWGALQALMAAHTGRQREYPGYMQRCKPPWRRGRQRRRPSERR</sequence>
<feature type="compositionally biased region" description="Basic residues" evidence="1">
    <location>
        <begin position="131"/>
        <end position="146"/>
    </location>
</feature>
<evidence type="ECO:0000313" key="2">
    <source>
        <dbReference type="EMBL" id="KAL1526882.1"/>
    </source>
</evidence>
<feature type="region of interest" description="Disordered" evidence="1">
    <location>
        <begin position="125"/>
        <end position="146"/>
    </location>
</feature>
<organism evidence="2 3">
    <name type="scientific">Prymnesium parvum</name>
    <name type="common">Toxic golden alga</name>
    <dbReference type="NCBI Taxonomy" id="97485"/>
    <lineage>
        <taxon>Eukaryota</taxon>
        <taxon>Haptista</taxon>
        <taxon>Haptophyta</taxon>
        <taxon>Prymnesiophyceae</taxon>
        <taxon>Prymnesiales</taxon>
        <taxon>Prymnesiaceae</taxon>
        <taxon>Prymnesium</taxon>
    </lineage>
</organism>
<name>A0AB34K0L6_PRYPA</name>
<proteinExistence type="predicted"/>
<accession>A0AB34K0L6</accession>
<dbReference type="AlphaFoldDB" id="A0AB34K0L6"/>
<gene>
    <name evidence="2" type="ORF">AB1Y20_015573</name>
</gene>
<dbReference type="Proteomes" id="UP001515480">
    <property type="component" value="Unassembled WGS sequence"/>
</dbReference>
<dbReference type="EMBL" id="JBGBPQ010000003">
    <property type="protein sequence ID" value="KAL1526882.1"/>
    <property type="molecule type" value="Genomic_DNA"/>
</dbReference>
<evidence type="ECO:0000313" key="3">
    <source>
        <dbReference type="Proteomes" id="UP001515480"/>
    </source>
</evidence>
<reference evidence="2 3" key="1">
    <citation type="journal article" date="2024" name="Science">
        <title>Giant polyketide synthase enzymes in the biosynthesis of giant marine polyether toxins.</title>
        <authorList>
            <person name="Fallon T.R."/>
            <person name="Shende V.V."/>
            <person name="Wierzbicki I.H."/>
            <person name="Pendleton A.L."/>
            <person name="Watervoot N.F."/>
            <person name="Auber R.P."/>
            <person name="Gonzalez D.J."/>
            <person name="Wisecaver J.H."/>
            <person name="Moore B.S."/>
        </authorList>
    </citation>
    <scope>NUCLEOTIDE SEQUENCE [LARGE SCALE GENOMIC DNA]</scope>
    <source>
        <strain evidence="2 3">12B1</strain>
    </source>
</reference>
<comment type="caution">
    <text evidence="2">The sequence shown here is derived from an EMBL/GenBank/DDBJ whole genome shotgun (WGS) entry which is preliminary data.</text>
</comment>